<evidence type="ECO:0000313" key="2">
    <source>
        <dbReference type="Proteomes" id="UP000034917"/>
    </source>
</evidence>
<name>A0A0G0J8B0_9BACT</name>
<comment type="caution">
    <text evidence="1">The sequence shown here is derived from an EMBL/GenBank/DDBJ whole genome shotgun (WGS) entry which is preliminary data.</text>
</comment>
<reference evidence="1 2" key="1">
    <citation type="journal article" date="2015" name="Nature">
        <title>rRNA introns, odd ribosomes, and small enigmatic genomes across a large radiation of phyla.</title>
        <authorList>
            <person name="Brown C.T."/>
            <person name="Hug L.A."/>
            <person name="Thomas B.C."/>
            <person name="Sharon I."/>
            <person name="Castelle C.J."/>
            <person name="Singh A."/>
            <person name="Wilkins M.J."/>
            <person name="Williams K.H."/>
            <person name="Banfield J.F."/>
        </authorList>
    </citation>
    <scope>NUCLEOTIDE SEQUENCE [LARGE SCALE GENOMIC DNA]</scope>
</reference>
<gene>
    <name evidence="1" type="ORF">US40_C0017G0012</name>
</gene>
<accession>A0A0G0J8B0</accession>
<sequence length="88" mass="10404">MISSKDLKKLNTVFVTKKEFKIEMKKVDYRFNDVDKRLNEIVDSIKVVINMVGDVSQKLDEYRKETGEILDNHEHRLDKLDDKVFSLS</sequence>
<organism evidence="1 2">
    <name type="scientific">Candidatus Roizmanbacteria bacterium GW2011_GWC2_37_13</name>
    <dbReference type="NCBI Taxonomy" id="1618486"/>
    <lineage>
        <taxon>Bacteria</taxon>
        <taxon>Candidatus Roizmaniibacteriota</taxon>
    </lineage>
</organism>
<protein>
    <submittedName>
        <fullName evidence="1">Uncharacterized protein</fullName>
    </submittedName>
</protein>
<evidence type="ECO:0000313" key="1">
    <source>
        <dbReference type="EMBL" id="KKQ24316.1"/>
    </source>
</evidence>
<dbReference type="Proteomes" id="UP000034917">
    <property type="component" value="Unassembled WGS sequence"/>
</dbReference>
<dbReference type="Gene3D" id="3.90.20.10">
    <property type="match status" value="1"/>
</dbReference>
<dbReference type="AlphaFoldDB" id="A0A0G0J8B0"/>
<dbReference type="EMBL" id="LBSV01000017">
    <property type="protein sequence ID" value="KKQ24316.1"/>
    <property type="molecule type" value="Genomic_DNA"/>
</dbReference>
<proteinExistence type="predicted"/>